<keyword evidence="4" id="KW-1185">Reference proteome</keyword>
<feature type="compositionally biased region" description="Acidic residues" evidence="1">
    <location>
        <begin position="303"/>
        <end position="314"/>
    </location>
</feature>
<accession>A0A060RXB9</accession>
<feature type="compositionally biased region" description="Acidic residues" evidence="1">
    <location>
        <begin position="188"/>
        <end position="225"/>
    </location>
</feature>
<dbReference type="VEuPathDB" id="PlasmoDB:PRCDC_1323200"/>
<reference evidence="3" key="1">
    <citation type="submission" date="2014-01" db="EMBL/GenBank/DDBJ databases">
        <authorList>
            <person name="Aslett M."/>
        </authorList>
    </citation>
    <scope>NUCLEOTIDE SEQUENCE</scope>
    <source>
        <strain evidence="3">CDC</strain>
    </source>
</reference>
<dbReference type="AlphaFoldDB" id="A0A060RXB9"/>
<dbReference type="Proteomes" id="UP000027581">
    <property type="component" value="Unassembled WGS sequence"/>
</dbReference>
<dbReference type="EMBL" id="HG810774">
    <property type="protein sequence ID" value="CDO66036.1"/>
    <property type="molecule type" value="Genomic_DNA"/>
</dbReference>
<feature type="compositionally biased region" description="Basic and acidic residues" evidence="1">
    <location>
        <begin position="173"/>
        <end position="187"/>
    </location>
</feature>
<evidence type="ECO:0000313" key="3">
    <source>
        <dbReference type="EMBL" id="CDO66036.1"/>
    </source>
</evidence>
<reference evidence="3" key="2">
    <citation type="submission" date="2014-05" db="EMBL/GenBank/DDBJ databases">
        <title>The genome sequences of chimpanzee malaria parasites reveal the path to human adaptation.</title>
        <authorList>
            <person name="Otto T.D."/>
            <person name="Rayner J.C."/>
            <person name="Boehme U."/>
            <person name="Pain A."/>
            <person name="Spottiswoode N."/>
            <person name="Sanders M."/>
            <person name="Quail M."/>
            <person name="Ollomo B."/>
            <person name="Renaud F."/>
            <person name="Thomas A.W."/>
            <person name="Prugnolle F."/>
            <person name="Conway D.J."/>
            <person name="Newbold C."/>
            <person name="Berriman M."/>
        </authorList>
    </citation>
    <scope>NUCLEOTIDE SEQUENCE [LARGE SCALE GENOMIC DNA]</scope>
    <source>
        <strain evidence="3">CDC</strain>
    </source>
</reference>
<dbReference type="PANTHER" id="PTHR15327">
    <property type="entry name" value="MICROFIBRIL-ASSOCIATED PROTEIN"/>
    <property type="match status" value="1"/>
</dbReference>
<feature type="compositionally biased region" description="Basic and acidic residues" evidence="1">
    <location>
        <begin position="66"/>
        <end position="82"/>
    </location>
</feature>
<proteinExistence type="predicted"/>
<evidence type="ECO:0000259" key="2">
    <source>
        <dbReference type="Pfam" id="PF06991"/>
    </source>
</evidence>
<evidence type="ECO:0000256" key="1">
    <source>
        <dbReference type="SAM" id="MobiDB-lite"/>
    </source>
</evidence>
<sequence length="481" mass="58398">MSTVNELLNYFVVNDDNDDLNKNDEKNKNKEKTVVRRYFPGKKPHYAKKGEDDDDDEEEEEDEEPGDRNQLEEQEKGEREFNKVINEPLIKKEHENKNIITQTIKHNNNIDNRYERLKNKNLGGDNQERIRSRRREVTIIDNKENEKLVEHIQENTKKVDEYEDIIKNIKEYNKKDAGDYNDDHENDHEDDDEEDDDEEDDDEGDDEYDDEEDDEDDPASDDDYMNEGNNERIMKHEFKLKTSRRTLMENKNKEEAEKKTLQNLNEEKELIEIEKKENAIKEVLNQDMLEEKLKSKENNVFSSEEDFEEDEQDEELNEEEYELWKIRHINRLKRDELDRKKHEILELEIKKRRKMTDKEIIQDNKTLPNKEKKKKRKMLFMQKYYHKGGFYQDLFEEGKEEIYLRDYNEPVYEDKVDRQNLPKVLQVRRGKFGKQGQSKYTHLLDNDTSRKDSLWNNIESNIKFKDKKKDQFDRPTYRKKN</sequence>
<protein>
    <submittedName>
        <fullName evidence="3">Micro-fibrillar-associated protein, putative</fullName>
    </submittedName>
</protein>
<feature type="region of interest" description="Disordered" evidence="1">
    <location>
        <begin position="295"/>
        <end position="314"/>
    </location>
</feature>
<evidence type="ECO:0000313" key="4">
    <source>
        <dbReference type="Proteomes" id="UP000027581"/>
    </source>
</evidence>
<dbReference type="InterPro" id="IPR033194">
    <property type="entry name" value="MFAP1"/>
</dbReference>
<dbReference type="PhylomeDB" id="A0A060RXB9"/>
<name>A0A060RXB9_PLARE</name>
<feature type="compositionally biased region" description="Basic and acidic residues" evidence="1">
    <location>
        <begin position="19"/>
        <end position="34"/>
    </location>
</feature>
<dbReference type="Pfam" id="PF06991">
    <property type="entry name" value="MFAP1"/>
    <property type="match status" value="1"/>
</dbReference>
<feature type="region of interest" description="Disordered" evidence="1">
    <location>
        <begin position="173"/>
        <end position="261"/>
    </location>
</feature>
<gene>
    <name evidence="3" type="ORF">PRCDC_1323200</name>
</gene>
<feature type="compositionally biased region" description="Basic and acidic residues" evidence="1">
    <location>
        <begin position="229"/>
        <end position="261"/>
    </location>
</feature>
<feature type="domain" description="Micro-fibrillar-associated protein 1 C-terminal" evidence="2">
    <location>
        <begin position="228"/>
        <end position="448"/>
    </location>
</feature>
<dbReference type="InterPro" id="IPR009730">
    <property type="entry name" value="MFAP1_C"/>
</dbReference>
<feature type="compositionally biased region" description="Acidic residues" evidence="1">
    <location>
        <begin position="52"/>
        <end position="65"/>
    </location>
</feature>
<feature type="region of interest" description="Disordered" evidence="1">
    <location>
        <begin position="14"/>
        <end position="89"/>
    </location>
</feature>
<organism evidence="3 4">
    <name type="scientific">Plasmodium reichenowi</name>
    <dbReference type="NCBI Taxonomy" id="5854"/>
    <lineage>
        <taxon>Eukaryota</taxon>
        <taxon>Sar</taxon>
        <taxon>Alveolata</taxon>
        <taxon>Apicomplexa</taxon>
        <taxon>Aconoidasida</taxon>
        <taxon>Haemosporida</taxon>
        <taxon>Plasmodiidae</taxon>
        <taxon>Plasmodium</taxon>
        <taxon>Plasmodium (Laverania)</taxon>
    </lineage>
</organism>
<dbReference type="VEuPathDB" id="PlasmoDB:PRG01_1326300"/>